<dbReference type="Pfam" id="PF18734">
    <property type="entry name" value="HEPN_AbiU2"/>
    <property type="match status" value="1"/>
</dbReference>
<feature type="domain" description="HEPN AbiU2-like" evidence="1">
    <location>
        <begin position="5"/>
        <end position="195"/>
    </location>
</feature>
<dbReference type="InterPro" id="IPR040704">
    <property type="entry name" value="HEPN_AbiU2"/>
</dbReference>
<accession>A0A1G2BS92</accession>
<organism evidence="2 3">
    <name type="scientific">Candidatus Komeilibacteria bacterium RIFCSPLOWO2_02_FULL_48_11</name>
    <dbReference type="NCBI Taxonomy" id="1798553"/>
    <lineage>
        <taxon>Bacteria</taxon>
        <taxon>Candidatus Komeiliibacteriota</taxon>
    </lineage>
</organism>
<proteinExistence type="predicted"/>
<gene>
    <name evidence="2" type="ORF">A3H70_01055</name>
</gene>
<name>A0A1G2BS92_9BACT</name>
<dbReference type="STRING" id="1798553.A3H70_01055"/>
<dbReference type="Proteomes" id="UP000178109">
    <property type="component" value="Unassembled WGS sequence"/>
</dbReference>
<dbReference type="EMBL" id="MHKO01000032">
    <property type="protein sequence ID" value="OGY91961.1"/>
    <property type="molecule type" value="Genomic_DNA"/>
</dbReference>
<reference evidence="2 3" key="1">
    <citation type="journal article" date="2016" name="Nat. Commun.">
        <title>Thousands of microbial genomes shed light on interconnected biogeochemical processes in an aquifer system.</title>
        <authorList>
            <person name="Anantharaman K."/>
            <person name="Brown C.T."/>
            <person name="Hug L.A."/>
            <person name="Sharon I."/>
            <person name="Castelle C.J."/>
            <person name="Probst A.J."/>
            <person name="Thomas B.C."/>
            <person name="Singh A."/>
            <person name="Wilkins M.J."/>
            <person name="Karaoz U."/>
            <person name="Brodie E.L."/>
            <person name="Williams K.H."/>
            <person name="Hubbard S.S."/>
            <person name="Banfield J.F."/>
        </authorList>
    </citation>
    <scope>NUCLEOTIDE SEQUENCE [LARGE SCALE GENOMIC DNA]</scope>
</reference>
<evidence type="ECO:0000259" key="1">
    <source>
        <dbReference type="Pfam" id="PF18734"/>
    </source>
</evidence>
<evidence type="ECO:0000313" key="3">
    <source>
        <dbReference type="Proteomes" id="UP000178109"/>
    </source>
</evidence>
<evidence type="ECO:0000313" key="2">
    <source>
        <dbReference type="EMBL" id="OGY91961.1"/>
    </source>
</evidence>
<dbReference type="AlphaFoldDB" id="A0A1G2BS92"/>
<sequence>MDQKIKKWQKQIKHLIDEILDANERQYVFEVERKIIKNNPALSENNIFLEYLFRNYAESQVLAILRIVDKDGDTGSFVALLNDLLKNYEEIIKSGKLNQKFINDIDNSSIDSHLKDHFKKEREDNKISLEKINSDKFDLLKETAKIKIYRDKWVAHIDRKRVRVVIEFDELNRIINFINSKIQEYYTFLTNSSISLLYTYGLESDKEIFRIAWLTPSDEK</sequence>
<protein>
    <recommendedName>
        <fullName evidence="1">HEPN AbiU2-like domain-containing protein</fullName>
    </recommendedName>
</protein>
<comment type="caution">
    <text evidence="2">The sequence shown here is derived from an EMBL/GenBank/DDBJ whole genome shotgun (WGS) entry which is preliminary data.</text>
</comment>